<feature type="transmembrane region" description="Helical" evidence="10">
    <location>
        <begin position="173"/>
        <end position="192"/>
    </location>
</feature>
<reference evidence="12" key="1">
    <citation type="submission" date="2019-08" db="EMBL/GenBank/DDBJ databases">
        <title>The genome of the North American firefly Photinus pyralis.</title>
        <authorList>
            <consortium name="Photinus pyralis genome working group"/>
            <person name="Fallon T.R."/>
            <person name="Sander Lower S.E."/>
            <person name="Weng J.-K."/>
        </authorList>
    </citation>
    <scope>NUCLEOTIDE SEQUENCE</scope>
    <source>
        <strain evidence="12">TRF0915ILg1</strain>
        <tissue evidence="12">Whole body</tissue>
    </source>
</reference>
<dbReference type="AlphaFoldDB" id="A0A8K0CEZ5"/>
<feature type="transmembrane region" description="Helical" evidence="10">
    <location>
        <begin position="31"/>
        <end position="51"/>
    </location>
</feature>
<evidence type="ECO:0000256" key="9">
    <source>
        <dbReference type="ARBA" id="ARBA00023224"/>
    </source>
</evidence>
<sequence>MDYEEGTDLTNATFKAITPEESRQFLVQETIFTLFCVVGICADAAIIYTIFCFKRLHSVPNIFLANWAIADLCSLIVTPSSYRIISVIESVSVSQEFICFLFHTDLIFHSTAMVFMIVLSLDWCLSAFFRRVLESFRNYYKVIIGSIWVIALLLCSISTRLCIKRMYHFIPGYLLLFCYCTLLLFVGALQLFRSTRKIIKREPTNHPTLMLTLATIFVLNWLVGLSNFLVYELGGPDYHWLVTIFAQCIIFTSSIINFILMYRFNNDFHACVCQALKRSDERYVNAICELGTSDRSTNITCQNASGHELMENA</sequence>
<evidence type="ECO:0000256" key="5">
    <source>
        <dbReference type="ARBA" id="ARBA00022989"/>
    </source>
</evidence>
<keyword evidence="5 10" id="KW-1133">Transmembrane helix</keyword>
<dbReference type="Proteomes" id="UP000801492">
    <property type="component" value="Unassembled WGS sequence"/>
</dbReference>
<comment type="similarity">
    <text evidence="2">Belongs to the G-protein coupled receptor 1 family.</text>
</comment>
<dbReference type="InterPro" id="IPR017452">
    <property type="entry name" value="GPCR_Rhodpsn_7TM"/>
</dbReference>
<evidence type="ECO:0000256" key="3">
    <source>
        <dbReference type="ARBA" id="ARBA00022475"/>
    </source>
</evidence>
<evidence type="ECO:0000313" key="13">
    <source>
        <dbReference type="Proteomes" id="UP000801492"/>
    </source>
</evidence>
<evidence type="ECO:0000256" key="8">
    <source>
        <dbReference type="ARBA" id="ARBA00023170"/>
    </source>
</evidence>
<dbReference type="GO" id="GO:0005886">
    <property type="term" value="C:plasma membrane"/>
    <property type="evidence" value="ECO:0007669"/>
    <property type="project" value="UniProtKB-SubCell"/>
</dbReference>
<evidence type="ECO:0000256" key="6">
    <source>
        <dbReference type="ARBA" id="ARBA00023040"/>
    </source>
</evidence>
<keyword evidence="4 10" id="KW-0812">Transmembrane</keyword>
<evidence type="ECO:0000256" key="4">
    <source>
        <dbReference type="ARBA" id="ARBA00022692"/>
    </source>
</evidence>
<dbReference type="OrthoDB" id="6743913at2759"/>
<feature type="transmembrane region" description="Helical" evidence="10">
    <location>
        <begin position="204"/>
        <end position="223"/>
    </location>
</feature>
<keyword evidence="7 10" id="KW-0472">Membrane</keyword>
<keyword evidence="13" id="KW-1185">Reference proteome</keyword>
<protein>
    <recommendedName>
        <fullName evidence="11">G-protein coupled receptors family 1 profile domain-containing protein</fullName>
    </recommendedName>
</protein>
<feature type="transmembrane region" description="Helical" evidence="10">
    <location>
        <begin position="106"/>
        <end position="128"/>
    </location>
</feature>
<feature type="transmembrane region" description="Helical" evidence="10">
    <location>
        <begin position="63"/>
        <end position="86"/>
    </location>
</feature>
<comment type="caution">
    <text evidence="12">The sequence shown here is derived from an EMBL/GenBank/DDBJ whole genome shotgun (WGS) entry which is preliminary data.</text>
</comment>
<feature type="transmembrane region" description="Helical" evidence="10">
    <location>
        <begin position="238"/>
        <end position="260"/>
    </location>
</feature>
<name>A0A8K0CEZ5_IGNLU</name>
<evidence type="ECO:0000256" key="10">
    <source>
        <dbReference type="SAM" id="Phobius"/>
    </source>
</evidence>
<keyword evidence="9" id="KW-0807">Transducer</keyword>
<keyword evidence="6" id="KW-0297">G-protein coupled receptor</keyword>
<dbReference type="PROSITE" id="PS50262">
    <property type="entry name" value="G_PROTEIN_RECEP_F1_2"/>
    <property type="match status" value="1"/>
</dbReference>
<keyword evidence="8" id="KW-0675">Receptor</keyword>
<evidence type="ECO:0000256" key="7">
    <source>
        <dbReference type="ARBA" id="ARBA00023136"/>
    </source>
</evidence>
<dbReference type="PRINTS" id="PR00237">
    <property type="entry name" value="GPCRRHODOPSN"/>
</dbReference>
<evidence type="ECO:0000256" key="1">
    <source>
        <dbReference type="ARBA" id="ARBA00004651"/>
    </source>
</evidence>
<dbReference type="GO" id="GO:0004930">
    <property type="term" value="F:G protein-coupled receptor activity"/>
    <property type="evidence" value="ECO:0007669"/>
    <property type="project" value="UniProtKB-KW"/>
</dbReference>
<organism evidence="12 13">
    <name type="scientific">Ignelater luminosus</name>
    <name type="common">Cucubano</name>
    <name type="synonym">Pyrophorus luminosus</name>
    <dbReference type="NCBI Taxonomy" id="2038154"/>
    <lineage>
        <taxon>Eukaryota</taxon>
        <taxon>Metazoa</taxon>
        <taxon>Ecdysozoa</taxon>
        <taxon>Arthropoda</taxon>
        <taxon>Hexapoda</taxon>
        <taxon>Insecta</taxon>
        <taxon>Pterygota</taxon>
        <taxon>Neoptera</taxon>
        <taxon>Endopterygota</taxon>
        <taxon>Coleoptera</taxon>
        <taxon>Polyphaga</taxon>
        <taxon>Elateriformia</taxon>
        <taxon>Elateroidea</taxon>
        <taxon>Elateridae</taxon>
        <taxon>Agrypninae</taxon>
        <taxon>Pyrophorini</taxon>
        <taxon>Ignelater</taxon>
    </lineage>
</organism>
<dbReference type="EMBL" id="VTPC01088638">
    <property type="protein sequence ID" value="KAF2886115.1"/>
    <property type="molecule type" value="Genomic_DNA"/>
</dbReference>
<feature type="domain" description="G-protein coupled receptors family 1 profile" evidence="11">
    <location>
        <begin position="42"/>
        <end position="261"/>
    </location>
</feature>
<gene>
    <name evidence="12" type="ORF">ILUMI_20058</name>
</gene>
<dbReference type="Gene3D" id="1.20.1070.10">
    <property type="entry name" value="Rhodopsin 7-helix transmembrane proteins"/>
    <property type="match status" value="1"/>
</dbReference>
<dbReference type="GO" id="GO:0042277">
    <property type="term" value="F:peptide binding"/>
    <property type="evidence" value="ECO:0007669"/>
    <property type="project" value="TreeGrafter"/>
</dbReference>
<dbReference type="GO" id="GO:0043005">
    <property type="term" value="C:neuron projection"/>
    <property type="evidence" value="ECO:0007669"/>
    <property type="project" value="TreeGrafter"/>
</dbReference>
<keyword evidence="3" id="KW-1003">Cell membrane</keyword>
<accession>A0A8K0CEZ5</accession>
<evidence type="ECO:0000256" key="2">
    <source>
        <dbReference type="ARBA" id="ARBA00010663"/>
    </source>
</evidence>
<dbReference type="PANTHER" id="PTHR24229">
    <property type="entry name" value="NEUROPEPTIDES RECEPTOR"/>
    <property type="match status" value="1"/>
</dbReference>
<feature type="transmembrane region" description="Helical" evidence="10">
    <location>
        <begin position="140"/>
        <end position="161"/>
    </location>
</feature>
<dbReference type="InterPro" id="IPR000276">
    <property type="entry name" value="GPCR_Rhodpsn"/>
</dbReference>
<proteinExistence type="inferred from homology"/>
<dbReference type="PANTHER" id="PTHR24229:SF40">
    <property type="entry name" value="ALLATOSTATIN C RECEPTOR 1-RELATED"/>
    <property type="match status" value="1"/>
</dbReference>
<comment type="subcellular location">
    <subcellularLocation>
        <location evidence="1">Cell membrane</location>
        <topology evidence="1">Multi-pass membrane protein</topology>
    </subcellularLocation>
</comment>
<evidence type="ECO:0000313" key="12">
    <source>
        <dbReference type="EMBL" id="KAF2886115.1"/>
    </source>
</evidence>
<dbReference type="SUPFAM" id="SSF81321">
    <property type="entry name" value="Family A G protein-coupled receptor-like"/>
    <property type="match status" value="1"/>
</dbReference>
<dbReference type="CDD" id="cd00637">
    <property type="entry name" value="7tm_classA_rhodopsin-like"/>
    <property type="match status" value="1"/>
</dbReference>
<evidence type="ECO:0000259" key="11">
    <source>
        <dbReference type="PROSITE" id="PS50262"/>
    </source>
</evidence>